<evidence type="ECO:0000259" key="6">
    <source>
        <dbReference type="Pfam" id="PF01974"/>
    </source>
</evidence>
<evidence type="ECO:0000256" key="1">
    <source>
        <dbReference type="ARBA" id="ARBA00008078"/>
    </source>
</evidence>
<keyword evidence="8" id="KW-1185">Reference proteome</keyword>
<dbReference type="EMBL" id="CAXHTA020000007">
    <property type="protein sequence ID" value="CAL5222942.1"/>
    <property type="molecule type" value="Genomic_DNA"/>
</dbReference>
<sequence>MPQDEQEEKYGTERKLSDAEEQMIVEHLQSLGYTLTKGAQFGADHLVYQGSPETHHAAACLRIIGSEAPPDPLLLAGFCRCANAARKDVILACWDKRLQVPHFMTIRQRPDAC</sequence>
<evidence type="ECO:0000256" key="2">
    <source>
        <dbReference type="ARBA" id="ARBA00012573"/>
    </source>
</evidence>
<evidence type="ECO:0000313" key="8">
    <source>
        <dbReference type="Proteomes" id="UP001497392"/>
    </source>
</evidence>
<comment type="caution">
    <text evidence="7">The sequence shown here is derived from an EMBL/GenBank/DDBJ whole genome shotgun (WGS) entry which is preliminary data.</text>
</comment>
<dbReference type="InterPro" id="IPR006677">
    <property type="entry name" value="tRNA_intron_Endonuc_cat-like"/>
</dbReference>
<gene>
    <name evidence="7" type="primary">g5379</name>
    <name evidence="7" type="ORF">VP750_LOCUS4601</name>
</gene>
<keyword evidence="3" id="KW-0819">tRNA processing</keyword>
<comment type="similarity">
    <text evidence="1">Belongs to the tRNA-intron endonuclease family.</text>
</comment>
<dbReference type="InterPro" id="IPR011856">
    <property type="entry name" value="tRNA_endonuc-like_dom_sf"/>
</dbReference>
<reference evidence="7 8" key="1">
    <citation type="submission" date="2024-06" db="EMBL/GenBank/DDBJ databases">
        <authorList>
            <person name="Kraege A."/>
            <person name="Thomma B."/>
        </authorList>
    </citation>
    <scope>NUCLEOTIDE SEQUENCE [LARGE SCALE GENOMIC DNA]</scope>
</reference>
<keyword evidence="4" id="KW-0456">Lyase</keyword>
<evidence type="ECO:0000256" key="4">
    <source>
        <dbReference type="ARBA" id="ARBA00023239"/>
    </source>
</evidence>
<evidence type="ECO:0000256" key="3">
    <source>
        <dbReference type="ARBA" id="ARBA00022694"/>
    </source>
</evidence>
<dbReference type="SUPFAM" id="SSF53032">
    <property type="entry name" value="tRNA-intron endonuclease catalytic domain-like"/>
    <property type="match status" value="1"/>
</dbReference>
<feature type="domain" description="tRNA intron endonuclease catalytic" evidence="6">
    <location>
        <begin position="24"/>
        <end position="97"/>
    </location>
</feature>
<dbReference type="EC" id="4.6.1.16" evidence="2"/>
<dbReference type="Proteomes" id="UP001497392">
    <property type="component" value="Unassembled WGS sequence"/>
</dbReference>
<name>A0ABP1FZD6_9CHLO</name>
<dbReference type="Pfam" id="PF01974">
    <property type="entry name" value="tRNA_int_endo"/>
    <property type="match status" value="1"/>
</dbReference>
<evidence type="ECO:0000313" key="7">
    <source>
        <dbReference type="EMBL" id="CAL5222942.1"/>
    </source>
</evidence>
<dbReference type="Gene3D" id="3.40.1350.10">
    <property type="match status" value="1"/>
</dbReference>
<dbReference type="PANTHER" id="PTHR13070">
    <property type="entry name" value="TRNA-SPLICING ENDONUCLEASE SUBUNIT SEN34-RELATED"/>
    <property type="match status" value="1"/>
</dbReference>
<accession>A0ABP1FZD6</accession>
<dbReference type="InterPro" id="IPR036167">
    <property type="entry name" value="tRNA_intron_Endo_cat-like_sf"/>
</dbReference>
<dbReference type="CDD" id="cd22363">
    <property type="entry name" value="tRNA-intron_lyase_C"/>
    <property type="match status" value="1"/>
</dbReference>
<dbReference type="PANTHER" id="PTHR13070:SF0">
    <property type="entry name" value="TRNA-SPLICING ENDONUCLEASE SUBUNIT SEN34"/>
    <property type="match status" value="1"/>
</dbReference>
<protein>
    <recommendedName>
        <fullName evidence="2">tRNA-intron lyase</fullName>
        <ecNumber evidence="2">4.6.1.16</ecNumber>
    </recommendedName>
</protein>
<comment type="catalytic activity">
    <reaction evidence="5">
        <text>pretRNA = a 3'-half-tRNA molecule with a 5'-OH end + a 5'-half-tRNA molecule with a 2',3'-cyclic phosphate end + an intron with a 2',3'-cyclic phosphate and a 5'-hydroxyl terminus.</text>
        <dbReference type="EC" id="4.6.1.16"/>
    </reaction>
</comment>
<proteinExistence type="inferred from homology"/>
<evidence type="ECO:0000256" key="5">
    <source>
        <dbReference type="ARBA" id="ARBA00034031"/>
    </source>
</evidence>
<organism evidence="7 8">
    <name type="scientific">Coccomyxa viridis</name>
    <dbReference type="NCBI Taxonomy" id="1274662"/>
    <lineage>
        <taxon>Eukaryota</taxon>
        <taxon>Viridiplantae</taxon>
        <taxon>Chlorophyta</taxon>
        <taxon>core chlorophytes</taxon>
        <taxon>Trebouxiophyceae</taxon>
        <taxon>Trebouxiophyceae incertae sedis</taxon>
        <taxon>Coccomyxaceae</taxon>
        <taxon>Coccomyxa</taxon>
    </lineage>
</organism>